<dbReference type="Proteomes" id="UP001182556">
    <property type="component" value="Unassembled WGS sequence"/>
</dbReference>
<dbReference type="CDD" id="cd00067">
    <property type="entry name" value="GAL4"/>
    <property type="match status" value="1"/>
</dbReference>
<accession>A0AAD9CW32</accession>
<name>A0AAD9CW32_PAPLA</name>
<keyword evidence="1" id="KW-0479">Metal-binding</keyword>
<dbReference type="SUPFAM" id="SSF57701">
    <property type="entry name" value="Zn2/Cys6 DNA-binding domain"/>
    <property type="match status" value="1"/>
</dbReference>
<dbReference type="InterPro" id="IPR036864">
    <property type="entry name" value="Zn2-C6_fun-type_DNA-bd_sf"/>
</dbReference>
<proteinExistence type="predicted"/>
<comment type="caution">
    <text evidence="5">The sequence shown here is derived from an EMBL/GenBank/DDBJ whole genome shotgun (WGS) entry which is preliminary data.</text>
</comment>
<dbReference type="GO" id="GO:0006351">
    <property type="term" value="P:DNA-templated transcription"/>
    <property type="evidence" value="ECO:0007669"/>
    <property type="project" value="InterPro"/>
</dbReference>
<feature type="domain" description="Zn(2)-C6 fungal-type" evidence="4">
    <location>
        <begin position="26"/>
        <end position="62"/>
    </location>
</feature>
<dbReference type="GO" id="GO:0008270">
    <property type="term" value="F:zinc ion binding"/>
    <property type="evidence" value="ECO:0007669"/>
    <property type="project" value="InterPro"/>
</dbReference>
<organism evidence="5 6">
    <name type="scientific">Papiliotrema laurentii</name>
    <name type="common">Cryptococcus laurentii</name>
    <dbReference type="NCBI Taxonomy" id="5418"/>
    <lineage>
        <taxon>Eukaryota</taxon>
        <taxon>Fungi</taxon>
        <taxon>Dikarya</taxon>
        <taxon>Basidiomycota</taxon>
        <taxon>Agaricomycotina</taxon>
        <taxon>Tremellomycetes</taxon>
        <taxon>Tremellales</taxon>
        <taxon>Rhynchogastremaceae</taxon>
        <taxon>Papiliotrema</taxon>
    </lineage>
</organism>
<dbReference type="InterPro" id="IPR052780">
    <property type="entry name" value="AAA_Catabolism_Regulators"/>
</dbReference>
<evidence type="ECO:0000256" key="1">
    <source>
        <dbReference type="ARBA" id="ARBA00022723"/>
    </source>
</evidence>
<dbReference type="GO" id="GO:0003677">
    <property type="term" value="F:DNA binding"/>
    <property type="evidence" value="ECO:0007669"/>
    <property type="project" value="InterPro"/>
</dbReference>
<feature type="compositionally biased region" description="Polar residues" evidence="3">
    <location>
        <begin position="696"/>
        <end position="707"/>
    </location>
</feature>
<feature type="region of interest" description="Disordered" evidence="3">
    <location>
        <begin position="672"/>
        <end position="707"/>
    </location>
</feature>
<sequence length="787" mass="86629">MPVTPATAPASRKESRPNPHRRTYQACVSCRVAKLRCDLGDPDAPHEPPCRRCLRTGRACAFGGVYRRKSKEGGGGLTGGEGVEVGTAREEGGKAGEMGQAGPSGSAERIGRERVGVPHQPSSRGCREQRPPWPSSSFLDASGASPGVPSPGPTPLPQDFKFVRGETLENPADALRILAAAVEDEEPNRAVSPDAEVNVEAQQWNRWLPVREGLLTADEAGVLLHFYRDKINPTHPIVPVELFEAGYFGHLLREPVLLAAMIVTAARYLDLGLSYDPAEPLRSRVVQSKIVAWLLQRIGTSSRTVGTVEALLILSEWPPREEYLVDSALPETSTRKSNPAKVYDELSWTLIGLAVRIALELDLQNEQTYVNEHAAEWVNHRRHNTWIYCLSADRHASVRLNRASLVQEMSLRWWNLAAVFTRKENDETFPFPRPDMRWREGMGVAQLTHTIGLLQEMLYASPDLTAELIKTGRYASTLHRLKPELDSTWNDQLGDLPPMSVFDSDGDHFTQEELMEIRWRIEFDYVRLYGNAIAVRAAQDRLLRQHKFARTQPERLLQTSVIRLAEGSFVIEAVDAATSLVKCGVTMRRKGLLRYSPCRFFLRLVFASVFLMKAVAFGAVGQPEQEIVELQYQLIEAFRQASPDDQHVSSHLAELLSRMFPSIPHQPLAGHEFRGQASASSDQAPQGGASGMAANATDSNVTTDSSAGSFAHPGQLINPWLGFDMNAHAMSLGVGGNTTGSGGLETSFDPLSWELGVVSGFGYDPSSIVSDIEQMLAAGDGQMPNVF</sequence>
<dbReference type="InterPro" id="IPR001138">
    <property type="entry name" value="Zn2Cys6_DnaBD"/>
</dbReference>
<dbReference type="PROSITE" id="PS00463">
    <property type="entry name" value="ZN2_CY6_FUNGAL_1"/>
    <property type="match status" value="1"/>
</dbReference>
<dbReference type="SMART" id="SM00066">
    <property type="entry name" value="GAL4"/>
    <property type="match status" value="1"/>
</dbReference>
<keyword evidence="6" id="KW-1185">Reference proteome</keyword>
<dbReference type="CDD" id="cd12148">
    <property type="entry name" value="fungal_TF_MHR"/>
    <property type="match status" value="1"/>
</dbReference>
<keyword evidence="2" id="KW-0539">Nucleus</keyword>
<evidence type="ECO:0000256" key="3">
    <source>
        <dbReference type="SAM" id="MobiDB-lite"/>
    </source>
</evidence>
<dbReference type="AlphaFoldDB" id="A0AAD9CW32"/>
<evidence type="ECO:0000313" key="5">
    <source>
        <dbReference type="EMBL" id="KAK1923162.1"/>
    </source>
</evidence>
<feature type="region of interest" description="Disordered" evidence="3">
    <location>
        <begin position="1"/>
        <end position="22"/>
    </location>
</feature>
<reference evidence="5" key="1">
    <citation type="submission" date="2023-02" db="EMBL/GenBank/DDBJ databases">
        <title>Identification and recombinant expression of a fungal hydrolase from Papiliotrema laurentii that hydrolyzes apple cutin and clears colloidal polyester polyurethane.</title>
        <authorList>
            <consortium name="DOE Joint Genome Institute"/>
            <person name="Roman V.A."/>
            <person name="Bojanowski C."/>
            <person name="Crable B.R."/>
            <person name="Wagner D.N."/>
            <person name="Hung C.S."/>
            <person name="Nadeau L.J."/>
            <person name="Schratz L."/>
            <person name="Haridas S."/>
            <person name="Pangilinan J."/>
            <person name="Lipzen A."/>
            <person name="Na H."/>
            <person name="Yan M."/>
            <person name="Ng V."/>
            <person name="Grigoriev I.V."/>
            <person name="Spatafora J.W."/>
            <person name="Barlow D."/>
            <person name="Biffinger J."/>
            <person name="Kelley-Loughnane N."/>
            <person name="Varaljay V.A."/>
            <person name="Crookes-Goodson W.J."/>
        </authorList>
    </citation>
    <scope>NUCLEOTIDE SEQUENCE</scope>
    <source>
        <strain evidence="5">5307AH</strain>
    </source>
</reference>
<evidence type="ECO:0000259" key="4">
    <source>
        <dbReference type="PROSITE" id="PS50048"/>
    </source>
</evidence>
<dbReference type="GO" id="GO:0000981">
    <property type="term" value="F:DNA-binding transcription factor activity, RNA polymerase II-specific"/>
    <property type="evidence" value="ECO:0007669"/>
    <property type="project" value="InterPro"/>
</dbReference>
<dbReference type="PANTHER" id="PTHR31644:SF2">
    <property type="entry name" value="TRANSCRIPTIONAL ACTIVATOR ARO80-RELATED"/>
    <property type="match status" value="1"/>
</dbReference>
<dbReference type="SMART" id="SM00906">
    <property type="entry name" value="Fungal_trans"/>
    <property type="match status" value="1"/>
</dbReference>
<dbReference type="EMBL" id="JAODAN010000007">
    <property type="protein sequence ID" value="KAK1923162.1"/>
    <property type="molecule type" value="Genomic_DNA"/>
</dbReference>
<dbReference type="Gene3D" id="4.10.240.10">
    <property type="entry name" value="Zn(2)-C6 fungal-type DNA-binding domain"/>
    <property type="match status" value="1"/>
</dbReference>
<dbReference type="InterPro" id="IPR007219">
    <property type="entry name" value="XnlR_reg_dom"/>
</dbReference>
<evidence type="ECO:0000313" key="6">
    <source>
        <dbReference type="Proteomes" id="UP001182556"/>
    </source>
</evidence>
<dbReference type="GO" id="GO:0005634">
    <property type="term" value="C:nucleus"/>
    <property type="evidence" value="ECO:0007669"/>
    <property type="project" value="TreeGrafter"/>
</dbReference>
<feature type="region of interest" description="Disordered" evidence="3">
    <location>
        <begin position="90"/>
        <end position="159"/>
    </location>
</feature>
<protein>
    <recommendedName>
        <fullName evidence="4">Zn(2)-C6 fungal-type domain-containing protein</fullName>
    </recommendedName>
</protein>
<dbReference type="PROSITE" id="PS50048">
    <property type="entry name" value="ZN2_CY6_FUNGAL_2"/>
    <property type="match status" value="1"/>
</dbReference>
<gene>
    <name evidence="5" type="ORF">DB88DRAFT_530294</name>
</gene>
<dbReference type="PANTHER" id="PTHR31644">
    <property type="entry name" value="TRANSCRIPTIONAL ACTIVATOR ARO80-RELATED"/>
    <property type="match status" value="1"/>
</dbReference>
<evidence type="ECO:0000256" key="2">
    <source>
        <dbReference type="ARBA" id="ARBA00023242"/>
    </source>
</evidence>